<gene>
    <name evidence="2" type="ORF">ACG04Q_11900</name>
</gene>
<evidence type="ECO:0000259" key="1">
    <source>
        <dbReference type="Pfam" id="PF13401"/>
    </source>
</evidence>
<reference evidence="2 3" key="1">
    <citation type="submission" date="2024-08" db="EMBL/GenBank/DDBJ databases">
        <authorList>
            <person name="Lu H."/>
        </authorList>
    </citation>
    <scope>NUCLEOTIDE SEQUENCE [LARGE SCALE GENOMIC DNA]</scope>
    <source>
        <strain evidence="2 3">DXS20W</strain>
    </source>
</reference>
<dbReference type="EMBL" id="JBIGHX010000003">
    <property type="protein sequence ID" value="MFG6462274.1"/>
    <property type="molecule type" value="Genomic_DNA"/>
</dbReference>
<dbReference type="SUPFAM" id="SSF52540">
    <property type="entry name" value="P-loop containing nucleoside triphosphate hydrolases"/>
    <property type="match status" value="1"/>
</dbReference>
<name>A0ABW7GJZ2_9BURK</name>
<dbReference type="Pfam" id="PF13401">
    <property type="entry name" value="AAA_22"/>
    <property type="match status" value="1"/>
</dbReference>
<comment type="caution">
    <text evidence="2">The sequence shown here is derived from an EMBL/GenBank/DDBJ whole genome shotgun (WGS) entry which is preliminary data.</text>
</comment>
<dbReference type="Proteomes" id="UP001606302">
    <property type="component" value="Unassembled WGS sequence"/>
</dbReference>
<dbReference type="InterPro" id="IPR027417">
    <property type="entry name" value="P-loop_NTPase"/>
</dbReference>
<feature type="domain" description="ORC1/DEAH AAA+ ATPase" evidence="1">
    <location>
        <begin position="30"/>
        <end position="144"/>
    </location>
</feature>
<sequence>MKNKLALVKNVAALQMAYEALEGRDLGIPGMALVYGETGAGKTTGITWLVNRTRGVYVRATASWTLNAMLGRVMAELGANPMGRNAAMVDYIVQQLIEHQRPLFVDEADYLLGDARMIETLRDIHDLSGMPVMLVGMANIEKRLIHRPQLAGRISHWVEFNPADLEDARTLAETVCEVQLDDELLEKLHRDCAGSMRLMAVGLARIEALGKSNGMKTVTADAWGDRKLHLAAPRGAR</sequence>
<evidence type="ECO:0000313" key="2">
    <source>
        <dbReference type="EMBL" id="MFG6462274.1"/>
    </source>
</evidence>
<protein>
    <submittedName>
        <fullName evidence="2">AAA family ATPase</fullName>
    </submittedName>
</protein>
<proteinExistence type="predicted"/>
<dbReference type="RefSeq" id="WP_394511137.1">
    <property type="nucleotide sequence ID" value="NZ_JBIGHX010000003.1"/>
</dbReference>
<dbReference type="PANTHER" id="PTHR35894:SF5">
    <property type="entry name" value="MU-LIKE PROPHAGE FLUMU DNA TRANSPOSITION PROTEIN B"/>
    <property type="match status" value="1"/>
</dbReference>
<dbReference type="InterPro" id="IPR049945">
    <property type="entry name" value="AAA_22"/>
</dbReference>
<accession>A0ABW7GJZ2</accession>
<organism evidence="2 3">
    <name type="scientific">Pelomonas lactea</name>
    <dbReference type="NCBI Taxonomy" id="3299030"/>
    <lineage>
        <taxon>Bacteria</taxon>
        <taxon>Pseudomonadati</taxon>
        <taxon>Pseudomonadota</taxon>
        <taxon>Betaproteobacteria</taxon>
        <taxon>Burkholderiales</taxon>
        <taxon>Sphaerotilaceae</taxon>
        <taxon>Roseateles</taxon>
    </lineage>
</organism>
<keyword evidence="3" id="KW-1185">Reference proteome</keyword>
<dbReference type="Gene3D" id="3.40.50.300">
    <property type="entry name" value="P-loop containing nucleotide triphosphate hydrolases"/>
    <property type="match status" value="1"/>
</dbReference>
<evidence type="ECO:0000313" key="3">
    <source>
        <dbReference type="Proteomes" id="UP001606302"/>
    </source>
</evidence>
<dbReference type="PANTHER" id="PTHR35894">
    <property type="entry name" value="GENERAL SECRETION PATHWAY PROTEIN A-RELATED"/>
    <property type="match status" value="1"/>
</dbReference>
<dbReference type="InterPro" id="IPR052026">
    <property type="entry name" value="ExeA_AAA_ATPase_DNA-bind"/>
</dbReference>